<keyword evidence="2" id="KW-1185">Reference proteome</keyword>
<proteinExistence type="predicted"/>
<name>A0A1I1ZKL6_9GAMM</name>
<dbReference type="SUPFAM" id="SSF103196">
    <property type="entry name" value="Roadblock/LC7 domain"/>
    <property type="match status" value="1"/>
</dbReference>
<dbReference type="STRING" id="500610.SAMN02799615_00748"/>
<reference evidence="2" key="1">
    <citation type="submission" date="2016-10" db="EMBL/GenBank/DDBJ databases">
        <authorList>
            <person name="Varghese N."/>
            <person name="Submissions S."/>
        </authorList>
    </citation>
    <scope>NUCLEOTIDE SEQUENCE [LARGE SCALE GENOMIC DNA]</scope>
    <source>
        <strain evidence="2">UNC178MFTsu3.1</strain>
    </source>
</reference>
<gene>
    <name evidence="1" type="ORF">SAMN02799615_00748</name>
</gene>
<dbReference type="RefSeq" id="WP_026636640.1">
    <property type="nucleotide sequence ID" value="NZ_FONH01000002.1"/>
</dbReference>
<dbReference type="Proteomes" id="UP000199477">
    <property type="component" value="Unassembled WGS sequence"/>
</dbReference>
<evidence type="ECO:0000313" key="1">
    <source>
        <dbReference type="EMBL" id="SFE32256.1"/>
    </source>
</evidence>
<sequence>MSGLDLPSQRQCLAALDKAMTHCQGIVAGMFALRDGRCYAERSRARVPVGKFAAMSSSLMALSNSVMAELAADSPGYLLIEGRTHKLVACKVPRGKVGLIVAVLAQSEVSLGLVLGYARTCAREVCEAEQPGP</sequence>
<dbReference type="Gene3D" id="3.30.450.30">
    <property type="entry name" value="Dynein light chain 2a, cytoplasmic"/>
    <property type="match status" value="1"/>
</dbReference>
<dbReference type="EMBL" id="FONH01000002">
    <property type="protein sequence ID" value="SFE32256.1"/>
    <property type="molecule type" value="Genomic_DNA"/>
</dbReference>
<accession>A0A1I1ZKL6</accession>
<evidence type="ECO:0000313" key="2">
    <source>
        <dbReference type="Proteomes" id="UP000199477"/>
    </source>
</evidence>
<protein>
    <submittedName>
        <fullName evidence="1">Predicted regulator of Ras-like GTPase activity, Roadblock/LC7/MglB family</fullName>
    </submittedName>
</protein>
<dbReference type="AlphaFoldDB" id="A0A1I1ZKL6"/>
<organism evidence="1 2">
    <name type="scientific">Dyella marensis</name>
    <dbReference type="NCBI Taxonomy" id="500610"/>
    <lineage>
        <taxon>Bacteria</taxon>
        <taxon>Pseudomonadati</taxon>
        <taxon>Pseudomonadota</taxon>
        <taxon>Gammaproteobacteria</taxon>
        <taxon>Lysobacterales</taxon>
        <taxon>Rhodanobacteraceae</taxon>
        <taxon>Dyella</taxon>
    </lineage>
</organism>